<dbReference type="EMBL" id="FJ087831">
    <property type="protein sequence ID" value="AFG65997.1"/>
    <property type="molecule type" value="Genomic_DNA"/>
</dbReference>
<evidence type="ECO:0000313" key="1">
    <source>
        <dbReference type="EMBL" id="AFG65997.1"/>
    </source>
</evidence>
<name>H9WVF8_PINTA</name>
<dbReference type="AlphaFoldDB" id="H9WVF8"/>
<gene>
    <name evidence="3" type="ORF">1_6574_01</name>
</gene>
<protein>
    <submittedName>
        <fullName evidence="3">Uncharacterized protein</fullName>
    </submittedName>
</protein>
<evidence type="ECO:0000313" key="3">
    <source>
        <dbReference type="EMBL" id="AFG66001.1"/>
    </source>
</evidence>
<proteinExistence type="predicted"/>
<dbReference type="EMBL" id="FJ087843">
    <property type="protein sequence ID" value="AFG66004.1"/>
    <property type="molecule type" value="Genomic_DNA"/>
</dbReference>
<feature type="non-terminal residue" evidence="3">
    <location>
        <position position="1"/>
    </location>
</feature>
<feature type="non-terminal residue" evidence="3">
    <location>
        <position position="141"/>
    </location>
</feature>
<evidence type="ECO:0000313" key="5">
    <source>
        <dbReference type="EMBL" id="AFG66005.1"/>
    </source>
</evidence>
<evidence type="ECO:0000313" key="2">
    <source>
        <dbReference type="EMBL" id="AFG65998.1"/>
    </source>
</evidence>
<reference evidence="3" key="1">
    <citation type="submission" date="2008-08" db="EMBL/GenBank/DDBJ databases">
        <title>Nucleotide Diversity and Divergence in the Loblolly Pine Gene Space.</title>
        <authorList>
            <person name="Neale D.B."/>
            <person name="Wegrzyn J.L."/>
            <person name="Lee J.M."/>
            <person name="Eckert A.J."/>
            <person name="Liechty J.D."/>
            <person name="Stevens K.A."/>
            <person name="Langley C.H."/>
        </authorList>
    </citation>
    <scope>NUCLEOTIDE SEQUENCE</scope>
    <source>
        <strain evidence="3">5149</strain>
        <strain evidence="5">5150</strain>
        <strain evidence="2">5157</strain>
        <strain evidence="1">5162</strain>
        <strain evidence="4">5163</strain>
        <tissue evidence="3">Megagametophyte</tissue>
    </source>
</reference>
<accession>H9WVF8</accession>
<dbReference type="EMBL" id="FJ087841">
    <property type="protein sequence ID" value="AFG66001.1"/>
    <property type="molecule type" value="Genomic_DNA"/>
</dbReference>
<dbReference type="EMBL" id="FJ087833">
    <property type="protein sequence ID" value="AFG66005.1"/>
    <property type="molecule type" value="Genomic_DNA"/>
</dbReference>
<dbReference type="EMBL" id="FJ087835">
    <property type="protein sequence ID" value="AFG65998.1"/>
    <property type="molecule type" value="Genomic_DNA"/>
</dbReference>
<evidence type="ECO:0000313" key="4">
    <source>
        <dbReference type="EMBL" id="AFG66004.1"/>
    </source>
</evidence>
<organism evidence="3">
    <name type="scientific">Pinus taeda</name>
    <name type="common">Loblolly pine</name>
    <dbReference type="NCBI Taxonomy" id="3352"/>
    <lineage>
        <taxon>Eukaryota</taxon>
        <taxon>Viridiplantae</taxon>
        <taxon>Streptophyta</taxon>
        <taxon>Embryophyta</taxon>
        <taxon>Tracheophyta</taxon>
        <taxon>Spermatophyta</taxon>
        <taxon>Pinopsida</taxon>
        <taxon>Pinidae</taxon>
        <taxon>Conifers I</taxon>
        <taxon>Pinales</taxon>
        <taxon>Pinaceae</taxon>
        <taxon>Pinus</taxon>
        <taxon>Pinus subgen. Pinus</taxon>
    </lineage>
</organism>
<sequence length="141" mass="15315">RANQWVPRCEGMKAKTLKEIHSEAEQKQVINSRTTNMCNGRGAPGVMGMGSGNNFGIAMFLVPDFRAKQKLRLRCGATNYMLRGRARNSSGIGLAGGLMQGILRVPLVSNIPEINRDGLESLHRGIGTKKERSAVSPSFTS</sequence>